<keyword evidence="2" id="KW-1185">Reference proteome</keyword>
<protein>
    <submittedName>
        <fullName evidence="1">Uncharacterized protein</fullName>
    </submittedName>
</protein>
<sequence length="171" mass="19234">MFGEDIHRKKVAVKGPPPAAPAEPTVLLAPLAYRAAVVERLQMELRDMTMRLGRIEDQLWEKEAAFTKNINELFDQCMLRVTALEERSITLEQVVNQVSRDPPPAHRMPNFALESQGANLVRTRCSEIYLSRASAKLLGSTPRRAPAPSSRKTRRRLEGAGRFMGLKAPWS</sequence>
<gene>
    <name evidence="1" type="ORF">DPEC_G00167280</name>
</gene>
<comment type="caution">
    <text evidence="1">The sequence shown here is derived from an EMBL/GenBank/DDBJ whole genome shotgun (WGS) entry which is preliminary data.</text>
</comment>
<organism evidence="1 2">
    <name type="scientific">Dallia pectoralis</name>
    <name type="common">Alaska blackfish</name>
    <dbReference type="NCBI Taxonomy" id="75939"/>
    <lineage>
        <taxon>Eukaryota</taxon>
        <taxon>Metazoa</taxon>
        <taxon>Chordata</taxon>
        <taxon>Craniata</taxon>
        <taxon>Vertebrata</taxon>
        <taxon>Euteleostomi</taxon>
        <taxon>Actinopterygii</taxon>
        <taxon>Neopterygii</taxon>
        <taxon>Teleostei</taxon>
        <taxon>Protacanthopterygii</taxon>
        <taxon>Esociformes</taxon>
        <taxon>Umbridae</taxon>
        <taxon>Dallia</taxon>
    </lineage>
</organism>
<reference evidence="1" key="1">
    <citation type="submission" date="2021-05" db="EMBL/GenBank/DDBJ databases">
        <authorList>
            <person name="Pan Q."/>
            <person name="Jouanno E."/>
            <person name="Zahm M."/>
            <person name="Klopp C."/>
            <person name="Cabau C."/>
            <person name="Louis A."/>
            <person name="Berthelot C."/>
            <person name="Parey E."/>
            <person name="Roest Crollius H."/>
            <person name="Montfort J."/>
            <person name="Robinson-Rechavi M."/>
            <person name="Bouchez O."/>
            <person name="Lampietro C."/>
            <person name="Lopez Roques C."/>
            <person name="Donnadieu C."/>
            <person name="Postlethwait J."/>
            <person name="Bobe J."/>
            <person name="Dillon D."/>
            <person name="Chandos A."/>
            <person name="von Hippel F."/>
            <person name="Guiguen Y."/>
        </authorList>
    </citation>
    <scope>NUCLEOTIDE SEQUENCE</scope>
    <source>
        <strain evidence="1">YG-Jan2019</strain>
    </source>
</reference>
<proteinExistence type="predicted"/>
<evidence type="ECO:0000313" key="2">
    <source>
        <dbReference type="Proteomes" id="UP001157502"/>
    </source>
</evidence>
<dbReference type="Proteomes" id="UP001157502">
    <property type="component" value="Chromosome 13"/>
</dbReference>
<evidence type="ECO:0000313" key="1">
    <source>
        <dbReference type="EMBL" id="KAJ8003234.1"/>
    </source>
</evidence>
<accession>A0ACC2GHU4</accession>
<dbReference type="EMBL" id="CM055740">
    <property type="protein sequence ID" value="KAJ8003234.1"/>
    <property type="molecule type" value="Genomic_DNA"/>
</dbReference>
<name>A0ACC2GHU4_DALPE</name>